<feature type="transmembrane region" description="Helical" evidence="1">
    <location>
        <begin position="149"/>
        <end position="173"/>
    </location>
</feature>
<organism evidence="2 3">
    <name type="scientific">Bowmanella pacifica</name>
    <dbReference type="NCBI Taxonomy" id="502051"/>
    <lineage>
        <taxon>Bacteria</taxon>
        <taxon>Pseudomonadati</taxon>
        <taxon>Pseudomonadota</taxon>
        <taxon>Gammaproteobacteria</taxon>
        <taxon>Alteromonadales</taxon>
        <taxon>Alteromonadaceae</taxon>
        <taxon>Bowmanella</taxon>
    </lineage>
</organism>
<gene>
    <name evidence="2" type="ORF">GCM10010982_05350</name>
</gene>
<sequence length="530" mass="59911">MKGSFFRSMTWLHTWGGLLACWLLFLVFFAGTLSYFRYEISWWMQPESHHLPRQQEQNAALQQALARLQADAPDSPQWFINLPDERNPLTRYGYRQAPEPGQRRGRFVDGYLLGDNAQQTAVLRDTKGGDFFYRLHFDLHYMSAITARWIVGAAAMIMLVGLVTGIVIHRRIFADFFTFRKGKGARSWLDIHNISSVLALPYHLMITYTGLLTLMFLYMSAPVDKVYPGGRGQFFNDQNPTFQAVKAAGEQRDEPLPVQAFVERFKADKQLDTISRININNPADENATVTLYGREPGQIAHYARSTLYDSQGEVLGNSREGQFYAPEKTASTLIALHTAKFAPWPLRWLFALGGLLGCVMVASGGVLWAKRLEEKRLKAAQPLGWNLRLVKALNIATVAGLPLASLVFLYLNRLLAPDFDARRDWEMHGFFICYVITLLFALYQPGRRGWAVIWAATAALALLLPLLNLFTTGHHVLDYLSYGHWALAGLELTVMVLGIVACFAARHCLGQENSGRRRVASTRSYKEQPQ</sequence>
<accession>A0A918DH53</accession>
<reference evidence="2" key="2">
    <citation type="submission" date="2020-09" db="EMBL/GenBank/DDBJ databases">
        <authorList>
            <person name="Sun Q."/>
            <person name="Zhou Y."/>
        </authorList>
    </citation>
    <scope>NUCLEOTIDE SEQUENCE</scope>
    <source>
        <strain evidence="2">CGMCC 1.7086</strain>
    </source>
</reference>
<proteinExistence type="predicted"/>
<dbReference type="EMBL" id="BMLS01000001">
    <property type="protein sequence ID" value="GGO64877.1"/>
    <property type="molecule type" value="Genomic_DNA"/>
</dbReference>
<dbReference type="PANTHER" id="PTHR34219">
    <property type="entry name" value="IRON-REGULATED INNER MEMBRANE PROTEIN-RELATED"/>
    <property type="match status" value="1"/>
</dbReference>
<feature type="transmembrane region" description="Helical" evidence="1">
    <location>
        <begin position="348"/>
        <end position="369"/>
    </location>
</feature>
<dbReference type="Proteomes" id="UP000606935">
    <property type="component" value="Unassembled WGS sequence"/>
</dbReference>
<keyword evidence="3" id="KW-1185">Reference proteome</keyword>
<keyword evidence="1" id="KW-0472">Membrane</keyword>
<evidence type="ECO:0000256" key="1">
    <source>
        <dbReference type="SAM" id="Phobius"/>
    </source>
</evidence>
<dbReference type="InterPro" id="IPR005625">
    <property type="entry name" value="PepSY-ass_TM"/>
</dbReference>
<feature type="transmembrane region" description="Helical" evidence="1">
    <location>
        <begin position="482"/>
        <end position="509"/>
    </location>
</feature>
<dbReference type="PANTHER" id="PTHR34219:SF4">
    <property type="entry name" value="PEPSY DOMAIN-CONTAINING PROTEIN"/>
    <property type="match status" value="1"/>
</dbReference>
<dbReference type="AlphaFoldDB" id="A0A918DH53"/>
<feature type="transmembrane region" description="Helical" evidence="1">
    <location>
        <begin position="450"/>
        <end position="470"/>
    </location>
</feature>
<feature type="transmembrane region" description="Helical" evidence="1">
    <location>
        <begin position="194"/>
        <end position="218"/>
    </location>
</feature>
<reference evidence="2" key="1">
    <citation type="journal article" date="2014" name="Int. J. Syst. Evol. Microbiol.">
        <title>Complete genome sequence of Corynebacterium casei LMG S-19264T (=DSM 44701T), isolated from a smear-ripened cheese.</title>
        <authorList>
            <consortium name="US DOE Joint Genome Institute (JGI-PGF)"/>
            <person name="Walter F."/>
            <person name="Albersmeier A."/>
            <person name="Kalinowski J."/>
            <person name="Ruckert C."/>
        </authorList>
    </citation>
    <scope>NUCLEOTIDE SEQUENCE</scope>
    <source>
        <strain evidence="2">CGMCC 1.7086</strain>
    </source>
</reference>
<keyword evidence="1" id="KW-1133">Transmembrane helix</keyword>
<evidence type="ECO:0000313" key="2">
    <source>
        <dbReference type="EMBL" id="GGO64877.1"/>
    </source>
</evidence>
<keyword evidence="1" id="KW-0812">Transmembrane</keyword>
<dbReference type="RefSeq" id="WP_188689907.1">
    <property type="nucleotide sequence ID" value="NZ_BMLS01000001.1"/>
</dbReference>
<name>A0A918DH53_9ALTE</name>
<feature type="transmembrane region" description="Helical" evidence="1">
    <location>
        <begin position="427"/>
        <end position="443"/>
    </location>
</feature>
<comment type="caution">
    <text evidence="2">The sequence shown here is derived from an EMBL/GenBank/DDBJ whole genome shotgun (WGS) entry which is preliminary data.</text>
</comment>
<protein>
    <submittedName>
        <fullName evidence="2">Peptidase</fullName>
    </submittedName>
</protein>
<evidence type="ECO:0000313" key="3">
    <source>
        <dbReference type="Proteomes" id="UP000606935"/>
    </source>
</evidence>
<feature type="transmembrane region" description="Helical" evidence="1">
    <location>
        <begin position="12"/>
        <end position="36"/>
    </location>
</feature>
<dbReference type="Pfam" id="PF03929">
    <property type="entry name" value="PepSY_TM"/>
    <property type="match status" value="1"/>
</dbReference>
<dbReference type="PROSITE" id="PS51257">
    <property type="entry name" value="PROKAR_LIPOPROTEIN"/>
    <property type="match status" value="1"/>
</dbReference>
<feature type="transmembrane region" description="Helical" evidence="1">
    <location>
        <begin position="389"/>
        <end position="411"/>
    </location>
</feature>